<keyword evidence="2 7" id="KW-0285">Flavoprotein</keyword>
<accession>A0A841I265</accession>
<dbReference type="InterPro" id="IPR013785">
    <property type="entry name" value="Aldolase_TIM"/>
</dbReference>
<evidence type="ECO:0000256" key="5">
    <source>
        <dbReference type="ARBA" id="ARBA00024042"/>
    </source>
</evidence>
<dbReference type="PROSITE" id="PS00557">
    <property type="entry name" value="FMN_HYDROXY_ACID_DH_1"/>
    <property type="match status" value="1"/>
</dbReference>
<dbReference type="AlphaFoldDB" id="A0A841I265"/>
<dbReference type="Gene3D" id="3.20.20.70">
    <property type="entry name" value="Aldolase class I"/>
    <property type="match status" value="1"/>
</dbReference>
<feature type="binding site" evidence="7">
    <location>
        <position position="111"/>
    </location>
    <ligand>
        <name>FMN</name>
        <dbReference type="ChEBI" id="CHEBI:58210"/>
    </ligand>
</feature>
<feature type="binding site" evidence="7">
    <location>
        <begin position="291"/>
        <end position="295"/>
    </location>
    <ligand>
        <name>FMN</name>
        <dbReference type="ChEBI" id="CHEBI:58210"/>
    </ligand>
</feature>
<evidence type="ECO:0000256" key="1">
    <source>
        <dbReference type="ARBA" id="ARBA00001917"/>
    </source>
</evidence>
<keyword evidence="3 7" id="KW-0288">FMN</keyword>
<feature type="binding site" evidence="7">
    <location>
        <position position="260"/>
    </location>
    <ligand>
        <name>glyoxylate</name>
        <dbReference type="ChEBI" id="CHEBI:36655"/>
    </ligand>
</feature>
<dbReference type="FunFam" id="3.20.20.70:FF:000056">
    <property type="entry name" value="hydroxyacid oxidase 2"/>
    <property type="match status" value="1"/>
</dbReference>
<feature type="binding site" evidence="7">
    <location>
        <position position="236"/>
    </location>
    <ligand>
        <name>FMN</name>
        <dbReference type="ChEBI" id="CHEBI:58210"/>
    </ligand>
</feature>
<feature type="binding site" evidence="7">
    <location>
        <position position="263"/>
    </location>
    <ligand>
        <name>glyoxylate</name>
        <dbReference type="ChEBI" id="CHEBI:36655"/>
    </ligand>
</feature>
<reference evidence="9 10" key="1">
    <citation type="submission" date="2020-08" db="EMBL/GenBank/DDBJ databases">
        <title>Genomic Encyclopedia of Type Strains, Phase IV (KMG-IV): sequencing the most valuable type-strain genomes for metagenomic binning, comparative biology and taxonomic classification.</title>
        <authorList>
            <person name="Goeker M."/>
        </authorList>
    </citation>
    <scope>NUCLEOTIDE SEQUENCE [LARGE SCALE GENOMIC DNA]</scope>
    <source>
        <strain evidence="9 10">DSM 21458</strain>
    </source>
</reference>
<feature type="binding site" evidence="7">
    <location>
        <position position="258"/>
    </location>
    <ligand>
        <name>FMN</name>
        <dbReference type="ChEBI" id="CHEBI:58210"/>
    </ligand>
</feature>
<evidence type="ECO:0000256" key="4">
    <source>
        <dbReference type="ARBA" id="ARBA00023002"/>
    </source>
</evidence>
<dbReference type="InterPro" id="IPR037396">
    <property type="entry name" value="FMN_HAD"/>
</dbReference>
<gene>
    <name evidence="9" type="ORF">HNR42_001934</name>
</gene>
<dbReference type="GO" id="GO:0016491">
    <property type="term" value="F:oxidoreductase activity"/>
    <property type="evidence" value="ECO:0007669"/>
    <property type="project" value="UniProtKB-KW"/>
</dbReference>
<keyword evidence="10" id="KW-1185">Reference proteome</keyword>
<feature type="binding site" evidence="7">
    <location>
        <position position="160"/>
    </location>
    <ligand>
        <name>FMN</name>
        <dbReference type="ChEBI" id="CHEBI:58210"/>
    </ligand>
</feature>
<dbReference type="PROSITE" id="PS51349">
    <property type="entry name" value="FMN_HYDROXY_ACID_DH_2"/>
    <property type="match status" value="1"/>
</dbReference>
<comment type="cofactor">
    <cofactor evidence="1">
        <name>FMN</name>
        <dbReference type="ChEBI" id="CHEBI:58210"/>
    </cofactor>
</comment>
<organism evidence="9 10">
    <name type="scientific">Deinobacterium chartae</name>
    <dbReference type="NCBI Taxonomy" id="521158"/>
    <lineage>
        <taxon>Bacteria</taxon>
        <taxon>Thermotogati</taxon>
        <taxon>Deinococcota</taxon>
        <taxon>Deinococci</taxon>
        <taxon>Deinococcales</taxon>
        <taxon>Deinococcaceae</taxon>
        <taxon>Deinobacterium</taxon>
    </lineage>
</organism>
<comment type="caution">
    <text evidence="9">The sequence shown here is derived from an EMBL/GenBank/DDBJ whole genome shotgun (WGS) entry which is preliminary data.</text>
</comment>
<evidence type="ECO:0000256" key="7">
    <source>
        <dbReference type="PIRSR" id="PIRSR000138-2"/>
    </source>
</evidence>
<keyword evidence="4" id="KW-0560">Oxidoreductase</keyword>
<dbReference type="InterPro" id="IPR000262">
    <property type="entry name" value="FMN-dep_DH"/>
</dbReference>
<comment type="similarity">
    <text evidence="5">Belongs to the FMN-dependent alpha-hydroxy acid dehydrogenase family.</text>
</comment>
<evidence type="ECO:0000256" key="2">
    <source>
        <dbReference type="ARBA" id="ARBA00022630"/>
    </source>
</evidence>
<dbReference type="RefSeq" id="WP_183986973.1">
    <property type="nucleotide sequence ID" value="NZ_JACHHG010000006.1"/>
</dbReference>
<feature type="binding site" evidence="7">
    <location>
        <begin position="82"/>
        <end position="84"/>
    </location>
    <ligand>
        <name>FMN</name>
        <dbReference type="ChEBI" id="CHEBI:58210"/>
    </ligand>
</feature>
<dbReference type="PANTHER" id="PTHR10578:SF107">
    <property type="entry name" value="2-HYDROXYACID OXIDASE 1"/>
    <property type="match status" value="1"/>
</dbReference>
<proteinExistence type="inferred from homology"/>
<feature type="binding site" evidence="7">
    <location>
        <position position="29"/>
    </location>
    <ligand>
        <name>glyoxylate</name>
        <dbReference type="ChEBI" id="CHEBI:36655"/>
    </ligand>
</feature>
<evidence type="ECO:0000313" key="10">
    <source>
        <dbReference type="Proteomes" id="UP000569951"/>
    </source>
</evidence>
<dbReference type="PANTHER" id="PTHR10578">
    <property type="entry name" value="S -2-HYDROXY-ACID OXIDASE-RELATED"/>
    <property type="match status" value="1"/>
</dbReference>
<evidence type="ECO:0000313" key="9">
    <source>
        <dbReference type="EMBL" id="MBB6098500.1"/>
    </source>
</evidence>
<name>A0A841I265_9DEIO</name>
<sequence>MTDNLTQALNLHDLERMARATLEASALDYYEGGSGDERTVRENLEAFARLRLRPRVLVDVSSLDLSTTVLGQEVSLPVLAAPTAFHGLAHPEAEVATARGVAAAGSIMTLSTFSNRDIEEVGAAANGRLWFQLYVYRDREVSEALVRRAEAAGARALVVTVDTPYAGYRERDVRNGFRLPEHLSVRNADPRLDPLESDLAVGSQISGYFQRMLDPSLSWKDVAWLASITRLPVLLKGILTAEDALLAAEHGAAGVIVSNHGGRQLDSAIATIDALPEIAGAAGDRLEVLMDGGVRRGTDVLKALALGARAVMLGRPVLWGLSVGGEGGVRLVLELLREELRLALALSGHASVREVQRSLVVR</sequence>
<evidence type="ECO:0000256" key="3">
    <source>
        <dbReference type="ARBA" id="ARBA00022643"/>
    </source>
</evidence>
<dbReference type="SUPFAM" id="SSF51395">
    <property type="entry name" value="FMN-linked oxidoreductases"/>
    <property type="match status" value="1"/>
</dbReference>
<dbReference type="InterPro" id="IPR012133">
    <property type="entry name" value="Alpha-hydoxy_acid_DH_FMN"/>
</dbReference>
<keyword evidence="9" id="KW-0413">Isomerase</keyword>
<dbReference type="GO" id="GO:0016853">
    <property type="term" value="F:isomerase activity"/>
    <property type="evidence" value="ECO:0007669"/>
    <property type="project" value="UniProtKB-KW"/>
</dbReference>
<evidence type="ECO:0000259" key="8">
    <source>
        <dbReference type="PROSITE" id="PS51349"/>
    </source>
</evidence>
<dbReference type="GO" id="GO:0005737">
    <property type="term" value="C:cytoplasm"/>
    <property type="evidence" value="ECO:0007669"/>
    <property type="project" value="UniProtKB-ARBA"/>
</dbReference>
<dbReference type="Proteomes" id="UP000569951">
    <property type="component" value="Unassembled WGS sequence"/>
</dbReference>
<feature type="binding site" evidence="7">
    <location>
        <position position="134"/>
    </location>
    <ligand>
        <name>glyoxylate</name>
        <dbReference type="ChEBI" id="CHEBI:36655"/>
    </ligand>
</feature>
<dbReference type="CDD" id="cd02809">
    <property type="entry name" value="alpha_hydroxyacid_oxid_FMN"/>
    <property type="match status" value="1"/>
</dbReference>
<feature type="binding site" evidence="7">
    <location>
        <begin position="314"/>
        <end position="315"/>
    </location>
    <ligand>
        <name>FMN</name>
        <dbReference type="ChEBI" id="CHEBI:58210"/>
    </ligand>
</feature>
<dbReference type="Pfam" id="PF01070">
    <property type="entry name" value="FMN_dh"/>
    <property type="match status" value="1"/>
</dbReference>
<protein>
    <submittedName>
        <fullName evidence="9">Isopentenyl diphosphate isomerase/L-lactate dehydrogenase-like FMN-dependent dehydrogenase</fullName>
    </submittedName>
</protein>
<feature type="binding site" evidence="7">
    <location>
        <position position="169"/>
    </location>
    <ligand>
        <name>glyoxylate</name>
        <dbReference type="ChEBI" id="CHEBI:36655"/>
    </ligand>
</feature>
<dbReference type="EMBL" id="JACHHG010000006">
    <property type="protein sequence ID" value="MBB6098500.1"/>
    <property type="molecule type" value="Genomic_DNA"/>
</dbReference>
<evidence type="ECO:0000256" key="6">
    <source>
        <dbReference type="PIRSR" id="PIRSR000138-1"/>
    </source>
</evidence>
<feature type="active site" description="Proton acceptor" evidence="6">
    <location>
        <position position="260"/>
    </location>
</feature>
<feature type="binding site" evidence="7">
    <location>
        <position position="132"/>
    </location>
    <ligand>
        <name>glyoxylate</name>
        <dbReference type="ChEBI" id="CHEBI:36655"/>
    </ligand>
</feature>
<dbReference type="PIRSF" id="PIRSF000138">
    <property type="entry name" value="Al-hdrx_acd_dh"/>
    <property type="match status" value="1"/>
</dbReference>
<dbReference type="InterPro" id="IPR008259">
    <property type="entry name" value="FMN_hydac_DH_AS"/>
</dbReference>
<feature type="domain" description="FMN hydroxy acid dehydrogenase" evidence="8">
    <location>
        <begin position="3"/>
        <end position="362"/>
    </location>
</feature>
<dbReference type="GO" id="GO:0010181">
    <property type="term" value="F:FMN binding"/>
    <property type="evidence" value="ECO:0007669"/>
    <property type="project" value="InterPro"/>
</dbReference>